<dbReference type="Proteomes" id="UP000829291">
    <property type="component" value="Chromosome 1"/>
</dbReference>
<gene>
    <name evidence="3" type="primary">LOC124294232</name>
</gene>
<reference evidence="3" key="1">
    <citation type="submission" date="2025-08" db="UniProtKB">
        <authorList>
            <consortium name="RefSeq"/>
        </authorList>
    </citation>
    <scope>IDENTIFICATION</scope>
    <source>
        <tissue evidence="3">Thorax and Abdomen</tissue>
    </source>
</reference>
<evidence type="ECO:0000313" key="2">
    <source>
        <dbReference type="Proteomes" id="UP000829291"/>
    </source>
</evidence>
<protein>
    <submittedName>
        <fullName evidence="3">Uncharacterized protein LOC124294232</fullName>
    </submittedName>
</protein>
<evidence type="ECO:0000256" key="1">
    <source>
        <dbReference type="SAM" id="Phobius"/>
    </source>
</evidence>
<sequence>MTMYGNESLTVDEDCPIGPILATPSKVAERQKQQRTLEYLLKMNRHKRSDKVLPEELFDTETNHVSISNSENDVISSKVLNTLCQEHDKSGDWKDNEAWKVQGHVQPKVPSCKISTADWKCRNLYSMSNSHRYSGWNTGYADVTESLQEELAKDREQNLLFNIRDYLAGYQETHGTPRTEYSFAALISVMGQTTGRALLALFYIIVNIAPVAEVFLYILRFVLDKVINIIYTPDKQQILVKYLVLGLQLLTIYICLMFIFGFIITPIIYMVIEILTKIMLLS</sequence>
<evidence type="ECO:0000313" key="3">
    <source>
        <dbReference type="RefSeq" id="XP_046595005.1"/>
    </source>
</evidence>
<accession>A0ABM3G409</accession>
<feature type="transmembrane region" description="Helical" evidence="1">
    <location>
        <begin position="197"/>
        <end position="219"/>
    </location>
</feature>
<keyword evidence="1" id="KW-0472">Membrane</keyword>
<name>A0ABM3G409_NEOLC</name>
<keyword evidence="2" id="KW-1185">Reference proteome</keyword>
<dbReference type="RefSeq" id="XP_046595005.1">
    <property type="nucleotide sequence ID" value="XM_046739049.1"/>
</dbReference>
<keyword evidence="1" id="KW-1133">Transmembrane helix</keyword>
<dbReference type="GeneID" id="124294232"/>
<keyword evidence="1" id="KW-0812">Transmembrane</keyword>
<feature type="transmembrane region" description="Helical" evidence="1">
    <location>
        <begin position="239"/>
        <end position="272"/>
    </location>
</feature>
<proteinExistence type="predicted"/>
<organism evidence="2 3">
    <name type="scientific">Neodiprion lecontei</name>
    <name type="common">Redheaded pine sawfly</name>
    <dbReference type="NCBI Taxonomy" id="441921"/>
    <lineage>
        <taxon>Eukaryota</taxon>
        <taxon>Metazoa</taxon>
        <taxon>Ecdysozoa</taxon>
        <taxon>Arthropoda</taxon>
        <taxon>Hexapoda</taxon>
        <taxon>Insecta</taxon>
        <taxon>Pterygota</taxon>
        <taxon>Neoptera</taxon>
        <taxon>Endopterygota</taxon>
        <taxon>Hymenoptera</taxon>
        <taxon>Tenthredinoidea</taxon>
        <taxon>Diprionidae</taxon>
        <taxon>Diprioninae</taxon>
        <taxon>Neodiprion</taxon>
    </lineage>
</organism>